<feature type="binding site" evidence="2">
    <location>
        <position position="321"/>
    </location>
    <ligand>
        <name>Mg(2+)</name>
        <dbReference type="ChEBI" id="CHEBI:18420"/>
    </ligand>
</feature>
<name>A0A1J5IJB0_9BACT</name>
<dbReference type="Pfam" id="PF00346">
    <property type="entry name" value="Complex1_49kDa"/>
    <property type="match status" value="2"/>
</dbReference>
<feature type="domain" description="NADH-quinone oxidoreductase subunit D" evidence="3">
    <location>
        <begin position="118"/>
        <end position="286"/>
    </location>
</feature>
<evidence type="ECO:0000256" key="2">
    <source>
        <dbReference type="PIRSR" id="PIRSR601501-1"/>
    </source>
</evidence>
<dbReference type="GO" id="GO:0016151">
    <property type="term" value="F:nickel cation binding"/>
    <property type="evidence" value="ECO:0007669"/>
    <property type="project" value="InterPro"/>
</dbReference>
<feature type="binding site" evidence="2">
    <location>
        <position position="357"/>
    </location>
    <ligand>
        <name>Fe cation</name>
        <dbReference type="ChEBI" id="CHEBI:24875"/>
    </ligand>
</feature>
<dbReference type="Proteomes" id="UP000183245">
    <property type="component" value="Unassembled WGS sequence"/>
</dbReference>
<dbReference type="Pfam" id="PF00374">
    <property type="entry name" value="NiFeSe_Hases"/>
    <property type="match status" value="1"/>
</dbReference>
<dbReference type="PANTHER" id="PTHR43485">
    <property type="entry name" value="HYDROGENASE-4 COMPONENT G"/>
    <property type="match status" value="1"/>
</dbReference>
<evidence type="ECO:0000256" key="1">
    <source>
        <dbReference type="ARBA" id="ARBA00023002"/>
    </source>
</evidence>
<keyword evidence="2" id="KW-0408">Iron</keyword>
<dbReference type="GO" id="GO:0008901">
    <property type="term" value="F:ferredoxin hydrogenase activity"/>
    <property type="evidence" value="ECO:0007669"/>
    <property type="project" value="InterPro"/>
</dbReference>
<dbReference type="SUPFAM" id="SSF56762">
    <property type="entry name" value="HydB/Nqo4-like"/>
    <property type="match status" value="1"/>
</dbReference>
<reference evidence="4 5" key="1">
    <citation type="journal article" date="2016" name="Environ. Microbiol.">
        <title>Genomic resolution of a cold subsurface aquifer community provides metabolic insights for novel microbes adapted to high CO concentrations.</title>
        <authorList>
            <person name="Probst A.J."/>
            <person name="Castelle C.J."/>
            <person name="Singh A."/>
            <person name="Brown C.T."/>
            <person name="Anantharaman K."/>
            <person name="Sharon I."/>
            <person name="Hug L.A."/>
            <person name="Burstein D."/>
            <person name="Emerson J.B."/>
            <person name="Thomas B.C."/>
            <person name="Banfield J.F."/>
        </authorList>
    </citation>
    <scope>NUCLEOTIDE SEQUENCE [LARGE SCALE GENOMIC DNA]</scope>
    <source>
        <strain evidence="4">CG2_30_54_11</strain>
    </source>
</reference>
<comment type="caution">
    <text evidence="4">The sequence shown here is derived from an EMBL/GenBank/DDBJ whole genome shotgun (WGS) entry which is preliminary data.</text>
</comment>
<dbReference type="GO" id="GO:0051287">
    <property type="term" value="F:NAD binding"/>
    <property type="evidence" value="ECO:0007669"/>
    <property type="project" value="InterPro"/>
</dbReference>
<dbReference type="InterPro" id="IPR029014">
    <property type="entry name" value="NiFe-Hase_large"/>
</dbReference>
<keyword evidence="2" id="KW-0533">Nickel</keyword>
<feature type="binding site" evidence="2">
    <location>
        <position position="354"/>
    </location>
    <ligand>
        <name>Ni(2+)</name>
        <dbReference type="ChEBI" id="CHEBI:49786"/>
    </ligand>
</feature>
<dbReference type="InterPro" id="IPR001501">
    <property type="entry name" value="Ni-dep_hyd_lsu"/>
</dbReference>
<comment type="cofactor">
    <cofactor evidence="2">
        <name>Fe cation</name>
        <dbReference type="ChEBI" id="CHEBI:24875"/>
    </cofactor>
</comment>
<evidence type="ECO:0000313" key="4">
    <source>
        <dbReference type="EMBL" id="OIP97189.1"/>
    </source>
</evidence>
<feature type="domain" description="NADH-quinone oxidoreductase subunit D" evidence="3">
    <location>
        <begin position="287"/>
        <end position="360"/>
    </location>
</feature>
<feature type="binding site" evidence="2">
    <location>
        <position position="67"/>
    </location>
    <ligand>
        <name>Fe cation</name>
        <dbReference type="ChEBI" id="CHEBI:24875"/>
    </ligand>
</feature>
<dbReference type="PANTHER" id="PTHR43485:SF1">
    <property type="entry name" value="FORMATE HYDROGENLYASE SUBUNIT 5-RELATED"/>
    <property type="match status" value="1"/>
</dbReference>
<feature type="binding site" evidence="2">
    <location>
        <position position="64"/>
    </location>
    <ligand>
        <name>Ni(2+)</name>
        <dbReference type="ChEBI" id="CHEBI:49786"/>
    </ligand>
</feature>
<dbReference type="EMBL" id="MNZT01000063">
    <property type="protein sequence ID" value="OIP97189.1"/>
    <property type="molecule type" value="Genomic_DNA"/>
</dbReference>
<dbReference type="InterPro" id="IPR052197">
    <property type="entry name" value="ComplexI_49kDa-like"/>
</dbReference>
<dbReference type="STRING" id="1817892.AUK40_03670"/>
<dbReference type="InterPro" id="IPR018194">
    <property type="entry name" value="Ni-dep_hyd_lsu_Ni_BS"/>
</dbReference>
<gene>
    <name evidence="4" type="ORF">AUK40_03670</name>
</gene>
<feature type="binding site" evidence="2">
    <location>
        <position position="45"/>
    </location>
    <ligand>
        <name>Mg(2+)</name>
        <dbReference type="ChEBI" id="CHEBI:18420"/>
    </ligand>
</feature>
<dbReference type="AlphaFoldDB" id="A0A1J5IJB0"/>
<feature type="binding site" evidence="2">
    <location>
        <position position="67"/>
    </location>
    <ligand>
        <name>Ni(2+)</name>
        <dbReference type="ChEBI" id="CHEBI:49786"/>
    </ligand>
</feature>
<proteinExistence type="predicted"/>
<keyword evidence="2" id="KW-0460">Magnesium</keyword>
<keyword evidence="1" id="KW-0560">Oxidoreductase</keyword>
<dbReference type="Gene3D" id="1.10.645.10">
    <property type="entry name" value="Cytochrome-c3 Hydrogenase, chain B"/>
    <property type="match status" value="1"/>
</dbReference>
<evidence type="ECO:0000313" key="5">
    <source>
        <dbReference type="Proteomes" id="UP000183245"/>
    </source>
</evidence>
<comment type="cofactor">
    <cofactor evidence="2">
        <name>Ni(2+)</name>
        <dbReference type="ChEBI" id="CHEBI:49786"/>
    </cofactor>
</comment>
<keyword evidence="2" id="KW-0479">Metal-binding</keyword>
<dbReference type="GO" id="GO:0048038">
    <property type="term" value="F:quinone binding"/>
    <property type="evidence" value="ECO:0007669"/>
    <property type="project" value="InterPro"/>
</dbReference>
<dbReference type="GO" id="GO:0016651">
    <property type="term" value="F:oxidoreductase activity, acting on NAD(P)H"/>
    <property type="evidence" value="ECO:0007669"/>
    <property type="project" value="InterPro"/>
</dbReference>
<evidence type="ECO:0000259" key="3">
    <source>
        <dbReference type="Pfam" id="PF00346"/>
    </source>
</evidence>
<dbReference type="PROSITE" id="PS00507">
    <property type="entry name" value="NI_HGENASE_L_1"/>
    <property type="match status" value="1"/>
</dbReference>
<protein>
    <submittedName>
        <fullName evidence="4">NADH dehydrogenase</fullName>
    </submittedName>
</protein>
<dbReference type="InterPro" id="IPR001135">
    <property type="entry name" value="NADH_Q_OxRdtase_suD"/>
</dbReference>
<organism evidence="4 5">
    <name type="scientific">Candidatus Wirthbacteria bacterium CG2_30_54_11</name>
    <dbReference type="NCBI Taxonomy" id="1817892"/>
    <lineage>
        <taxon>Bacteria</taxon>
        <taxon>Candidatus Wirthbacteria</taxon>
    </lineage>
</organism>
<accession>A0A1J5IJB0</accession>
<sequence length="395" mass="44362">MSLVNISVGPQHPALKEPINFTFTLDGENIVSADARIGYAHRGIEKGMERGNYVQGMFLTERICGICSHAHSMAYVLGVEKLMQLEVPKRAQYIRALLGELERLHSHLLWIGVAAHEVGFDTIFMYSWKDREVVMDLLEELSGNRVNYAVNIFGGVKRDYTKEQLDNVRAKVLSLKSRMKYYIDMATHEPSFIARFRDVGMLSHNKAIELGAVGPTARGSGVPVDHRVTDTFLIYDELKVNMIVEEGCDAMARYDVHARELLEAVKIIEQILDQIPEGPISVKYPRKVGPGESITRYEAPRGEDVHYLMADGSDKPFRYKVRAPTLANIPAVLEMFKNSHMADIPVIIASIDPCISCTDRAVLLADVYTGKPAMSWKELVAYSNRYYAENHGIKG</sequence>